<dbReference type="RefSeq" id="XP_033573519.1">
    <property type="nucleotide sequence ID" value="XM_033722281.1"/>
</dbReference>
<dbReference type="EMBL" id="MU003707">
    <property type="protein sequence ID" value="KAF2806555.1"/>
    <property type="molecule type" value="Genomic_DNA"/>
</dbReference>
<dbReference type="InterPro" id="IPR011009">
    <property type="entry name" value="Kinase-like_dom_sf"/>
</dbReference>
<organism evidence="2">
    <name type="scientific">Mytilinidion resinicola</name>
    <dbReference type="NCBI Taxonomy" id="574789"/>
    <lineage>
        <taxon>Eukaryota</taxon>
        <taxon>Fungi</taxon>
        <taxon>Dikarya</taxon>
        <taxon>Ascomycota</taxon>
        <taxon>Pezizomycotina</taxon>
        <taxon>Dothideomycetes</taxon>
        <taxon>Pleosporomycetidae</taxon>
        <taxon>Mytilinidiales</taxon>
        <taxon>Mytilinidiaceae</taxon>
        <taxon>Mytilinidion</taxon>
    </lineage>
</organism>
<sequence>MGSYSDRDSIAILSVPVAEMDLATFLDLPHLLEPQIQVLNSSLGCPSAALLYLHEKKIRHEDLKPQNVLILGNNVLLTDFGFRSVETCLPLSERMRGKFFSLIPFKLL</sequence>
<dbReference type="InterPro" id="IPR000719">
    <property type="entry name" value="Prot_kinase_dom"/>
</dbReference>
<protein>
    <recommendedName>
        <fullName evidence="1">Protein kinase domain-containing protein</fullName>
    </recommendedName>
</protein>
<dbReference type="GO" id="GO:0004672">
    <property type="term" value="F:protein kinase activity"/>
    <property type="evidence" value="ECO:0007669"/>
    <property type="project" value="InterPro"/>
</dbReference>
<proteinExistence type="predicted"/>
<dbReference type="SUPFAM" id="SSF56112">
    <property type="entry name" value="Protein kinase-like (PK-like)"/>
    <property type="match status" value="1"/>
</dbReference>
<reference evidence="2 4" key="1">
    <citation type="journal article" date="2020" name="Stud. Mycol.">
        <title>101 Dothideomycetes genomes: a test case for predicting lifestyles and emergence of pathogens.</title>
        <authorList>
            <person name="Haridas S."/>
            <person name="Albert R."/>
            <person name="Binder M."/>
            <person name="Bloem J."/>
            <person name="Labutti K."/>
            <person name="Salamov A."/>
            <person name="Andreopoulos B."/>
            <person name="Baker S."/>
            <person name="Barry K."/>
            <person name="Bills G."/>
            <person name="Bluhm B."/>
            <person name="Cannon C."/>
            <person name="Castanera R."/>
            <person name="Culley D."/>
            <person name="Daum C."/>
            <person name="Ezra D."/>
            <person name="Gonzalez J."/>
            <person name="Henrissat B."/>
            <person name="Kuo A."/>
            <person name="Liang C."/>
            <person name="Lipzen A."/>
            <person name="Lutzoni F."/>
            <person name="Magnuson J."/>
            <person name="Mondo S."/>
            <person name="Nolan M."/>
            <person name="Ohm R."/>
            <person name="Pangilinan J."/>
            <person name="Park H.-J."/>
            <person name="Ramirez L."/>
            <person name="Alfaro M."/>
            <person name="Sun H."/>
            <person name="Tritt A."/>
            <person name="Yoshinaga Y."/>
            <person name="Zwiers L.-H."/>
            <person name="Turgeon B."/>
            <person name="Goodwin S."/>
            <person name="Spatafora J."/>
            <person name="Crous P."/>
            <person name="Grigoriev I."/>
        </authorList>
    </citation>
    <scope>NUCLEOTIDE SEQUENCE</scope>
    <source>
        <strain evidence="2 4">CBS 304.34</strain>
    </source>
</reference>
<dbReference type="GO" id="GO:0005524">
    <property type="term" value="F:ATP binding"/>
    <property type="evidence" value="ECO:0007669"/>
    <property type="project" value="InterPro"/>
</dbReference>
<evidence type="ECO:0000313" key="3">
    <source>
        <dbReference type="Proteomes" id="UP000504636"/>
    </source>
</evidence>
<evidence type="ECO:0000313" key="2">
    <source>
        <dbReference type="EMBL" id="KAF2806555.1"/>
    </source>
</evidence>
<keyword evidence="3" id="KW-1185">Reference proteome</keyword>
<reference evidence="4" key="3">
    <citation type="submission" date="2025-04" db="UniProtKB">
        <authorList>
            <consortium name="RefSeq"/>
        </authorList>
    </citation>
    <scope>IDENTIFICATION</scope>
    <source>
        <strain evidence="4">CBS 304.34</strain>
    </source>
</reference>
<dbReference type="PROSITE" id="PS50011">
    <property type="entry name" value="PROTEIN_KINASE_DOM"/>
    <property type="match status" value="1"/>
</dbReference>
<dbReference type="Gene3D" id="1.10.510.10">
    <property type="entry name" value="Transferase(Phosphotransferase) domain 1"/>
    <property type="match status" value="1"/>
</dbReference>
<dbReference type="GeneID" id="54463174"/>
<dbReference type="InterPro" id="IPR008271">
    <property type="entry name" value="Ser/Thr_kinase_AS"/>
</dbReference>
<dbReference type="Proteomes" id="UP000504636">
    <property type="component" value="Unplaced"/>
</dbReference>
<feature type="domain" description="Protein kinase" evidence="1">
    <location>
        <begin position="1"/>
        <end position="108"/>
    </location>
</feature>
<dbReference type="AlphaFoldDB" id="A0A6A6YES5"/>
<evidence type="ECO:0000313" key="4">
    <source>
        <dbReference type="RefSeq" id="XP_033573519.1"/>
    </source>
</evidence>
<accession>A0A6A6YES5</accession>
<evidence type="ECO:0000259" key="1">
    <source>
        <dbReference type="PROSITE" id="PS50011"/>
    </source>
</evidence>
<dbReference type="PROSITE" id="PS00108">
    <property type="entry name" value="PROTEIN_KINASE_ST"/>
    <property type="match status" value="1"/>
</dbReference>
<dbReference type="OrthoDB" id="4062651at2759"/>
<reference evidence="4" key="2">
    <citation type="submission" date="2020-04" db="EMBL/GenBank/DDBJ databases">
        <authorList>
            <consortium name="NCBI Genome Project"/>
        </authorList>
    </citation>
    <scope>NUCLEOTIDE SEQUENCE</scope>
    <source>
        <strain evidence="4">CBS 304.34</strain>
    </source>
</reference>
<dbReference type="Pfam" id="PF00069">
    <property type="entry name" value="Pkinase"/>
    <property type="match status" value="1"/>
</dbReference>
<gene>
    <name evidence="2 4" type="ORF">BDZ99DRAFT_479789</name>
</gene>
<name>A0A6A6YES5_9PEZI</name>